<evidence type="ECO:0000313" key="1">
    <source>
        <dbReference type="EMBL" id="AST15258.1"/>
    </source>
</evidence>
<keyword evidence="2" id="KW-1185">Reference proteome</keyword>
<organism evidence="1 2">
    <name type="scientific">Streptomyces phage Samisti12</name>
    <dbReference type="NCBI Taxonomy" id="2023995"/>
    <lineage>
        <taxon>Viruses</taxon>
        <taxon>Duplodnaviria</taxon>
        <taxon>Heunggongvirae</taxon>
        <taxon>Uroviricota</taxon>
        <taxon>Caudoviricetes</taxon>
        <taxon>Stanwilliamsviridae</taxon>
        <taxon>Boydwoodruffvirinae</taxon>
        <taxon>Samistivirus</taxon>
        <taxon>Samistivirus samisti12</taxon>
    </lineage>
</organism>
<dbReference type="Proteomes" id="UP000223033">
    <property type="component" value="Segment"/>
</dbReference>
<dbReference type="EMBL" id="MF347639">
    <property type="protein sequence ID" value="AST15258.1"/>
    <property type="molecule type" value="Genomic_DNA"/>
</dbReference>
<gene>
    <name evidence="1" type="ORF">SEA_SAMISTI12_26</name>
</gene>
<accession>A0A223FZS9</accession>
<name>A0A223FZS9_9CAUD</name>
<sequence length="57" mass="6515">MSAIPKNARECQRRLDALREEYLRVRGKNENRAKAVAKEIYALQELQVANGWGKKGS</sequence>
<protein>
    <submittedName>
        <fullName evidence="1">Uncharacterized protein</fullName>
    </submittedName>
</protein>
<reference evidence="1 2" key="1">
    <citation type="submission" date="2017-06" db="EMBL/GenBank/DDBJ databases">
        <authorList>
            <person name="Aguayo I.A."/>
            <person name="Aziz R.M."/>
            <person name="Espinoza L.A."/>
            <person name="Farooq A."/>
            <person name="Garcia C."/>
            <person name="Ibrahim S.M."/>
            <person name="Malik M.A."/>
            <person name="Martinez A."/>
            <person name="Xavier K.T."/>
            <person name="Yao A.B."/>
            <person name="Bhuiyan S."/>
            <person name="Donegan-Quick R.H."/>
            <person name="Allen M.S."/>
            <person name="Hughes L.E."/>
            <person name="Garlena R.A."/>
            <person name="Russell D.A."/>
            <person name="Pope W.H."/>
            <person name="Jacobs-Sera D."/>
            <person name="Hendrix R.W."/>
            <person name="Hatfull G.F."/>
        </authorList>
    </citation>
    <scope>NUCLEOTIDE SEQUENCE [LARGE SCALE GENOMIC DNA]</scope>
</reference>
<evidence type="ECO:0000313" key="2">
    <source>
        <dbReference type="Proteomes" id="UP000223033"/>
    </source>
</evidence>
<proteinExistence type="predicted"/>